<reference evidence="1 2" key="1">
    <citation type="journal article" date="2023" name="Sci. Data">
        <title>Genome assembly of the Korean intertidal mud-creeper Batillaria attramentaria.</title>
        <authorList>
            <person name="Patra A.K."/>
            <person name="Ho P.T."/>
            <person name="Jun S."/>
            <person name="Lee S.J."/>
            <person name="Kim Y."/>
            <person name="Won Y.J."/>
        </authorList>
    </citation>
    <scope>NUCLEOTIDE SEQUENCE [LARGE SCALE GENOMIC DNA]</scope>
    <source>
        <strain evidence="1">Wonlab-2016</strain>
    </source>
</reference>
<evidence type="ECO:0000313" key="2">
    <source>
        <dbReference type="Proteomes" id="UP001519460"/>
    </source>
</evidence>
<proteinExistence type="predicted"/>
<sequence>MSNEAIFSLQKTRSNGALEALTEKPLKVSFHGAKREQKPRISLRSFKDFAREKMSYALRNWQTWACPVTKDVRVDLAALVVKNVVRGFLDRKLLYCSETHFCPQCLFFK</sequence>
<dbReference type="EMBL" id="JACVVK020000744">
    <property type="protein sequence ID" value="KAK7450207.1"/>
    <property type="molecule type" value="Genomic_DNA"/>
</dbReference>
<accession>A0ABD0J1F5</accession>
<gene>
    <name evidence="1" type="ORF">BaRGS_00039973</name>
</gene>
<protein>
    <submittedName>
        <fullName evidence="1">Uncharacterized protein</fullName>
    </submittedName>
</protein>
<dbReference type="Proteomes" id="UP001519460">
    <property type="component" value="Unassembled WGS sequence"/>
</dbReference>
<dbReference type="AlphaFoldDB" id="A0ABD0J1F5"/>
<organism evidence="1 2">
    <name type="scientific">Batillaria attramentaria</name>
    <dbReference type="NCBI Taxonomy" id="370345"/>
    <lineage>
        <taxon>Eukaryota</taxon>
        <taxon>Metazoa</taxon>
        <taxon>Spiralia</taxon>
        <taxon>Lophotrochozoa</taxon>
        <taxon>Mollusca</taxon>
        <taxon>Gastropoda</taxon>
        <taxon>Caenogastropoda</taxon>
        <taxon>Sorbeoconcha</taxon>
        <taxon>Cerithioidea</taxon>
        <taxon>Batillariidae</taxon>
        <taxon>Batillaria</taxon>
    </lineage>
</organism>
<keyword evidence="2" id="KW-1185">Reference proteome</keyword>
<comment type="caution">
    <text evidence="1">The sequence shown here is derived from an EMBL/GenBank/DDBJ whole genome shotgun (WGS) entry which is preliminary data.</text>
</comment>
<evidence type="ECO:0000313" key="1">
    <source>
        <dbReference type="EMBL" id="KAK7450207.1"/>
    </source>
</evidence>
<name>A0ABD0J1F5_9CAEN</name>